<dbReference type="InterPro" id="IPR050065">
    <property type="entry name" value="GlmU-like"/>
</dbReference>
<evidence type="ECO:0000256" key="1">
    <source>
        <dbReference type="ARBA" id="ARBA00022679"/>
    </source>
</evidence>
<comment type="catalytic activity">
    <reaction evidence="5">
        <text>N-acetyl-alpha-D-glucosamine 1-phosphate + UTP + H(+) = UDP-N-acetyl-alpha-D-glucosamine + diphosphate</text>
        <dbReference type="Rhea" id="RHEA:13509"/>
        <dbReference type="ChEBI" id="CHEBI:15378"/>
        <dbReference type="ChEBI" id="CHEBI:33019"/>
        <dbReference type="ChEBI" id="CHEBI:46398"/>
        <dbReference type="ChEBI" id="CHEBI:57705"/>
        <dbReference type="ChEBI" id="CHEBI:57776"/>
        <dbReference type="EC" id="2.7.7.23"/>
    </reaction>
</comment>
<dbReference type="InterPro" id="IPR029044">
    <property type="entry name" value="Nucleotide-diphossugar_trans"/>
</dbReference>
<sequence length="268" mass="29239">MANIFGSGLSGLGNRLTSKMAHIPGKPAIIILAAGLGTRMKSNKAKVLHEILGKPMVLHVVETAQKVVGNDIVLVIGHQAEKVRQIVSETHQVLFTVQQEQLGTGHAVMCALSDIPDHARQVIILCGDVPLLTADTILRFLDDHVNANRDLTLLAVEIDNPAGYGRVLIDENRHVTGIVEEADATEQQKKIKTINTGIYCVKKEFLSESLGKITPDNVQGEFYLTDIVEMGCKEGKIVGMVVGSDYQEFAGINTVQDLIRAEQIMRNR</sequence>
<evidence type="ECO:0000256" key="5">
    <source>
        <dbReference type="ARBA" id="ARBA00048493"/>
    </source>
</evidence>
<dbReference type="CDD" id="cd02540">
    <property type="entry name" value="GT2_GlmU_N_bac"/>
    <property type="match status" value="1"/>
</dbReference>
<dbReference type="SUPFAM" id="SSF53448">
    <property type="entry name" value="Nucleotide-diphospho-sugar transferases"/>
    <property type="match status" value="1"/>
</dbReference>
<dbReference type="GO" id="GO:0003977">
    <property type="term" value="F:UDP-N-acetylglucosamine diphosphorylase activity"/>
    <property type="evidence" value="ECO:0007669"/>
    <property type="project" value="UniProtKB-EC"/>
</dbReference>
<organism evidence="8 9">
    <name type="scientific">Candidatus Desulfatibia vada</name>
    <dbReference type="NCBI Taxonomy" id="2841696"/>
    <lineage>
        <taxon>Bacteria</taxon>
        <taxon>Pseudomonadati</taxon>
        <taxon>Thermodesulfobacteriota</taxon>
        <taxon>Desulfobacteria</taxon>
        <taxon>Desulfobacterales</taxon>
        <taxon>Desulfobacterales incertae sedis</taxon>
        <taxon>Candidatus Desulfatibia</taxon>
    </lineage>
</organism>
<evidence type="ECO:0000256" key="2">
    <source>
        <dbReference type="ARBA" id="ARBA00022695"/>
    </source>
</evidence>
<dbReference type="PANTHER" id="PTHR43584:SF3">
    <property type="entry name" value="BIFUNCTIONAL PROTEIN GLMU"/>
    <property type="match status" value="1"/>
</dbReference>
<dbReference type="Proteomes" id="UP000605201">
    <property type="component" value="Unassembled WGS sequence"/>
</dbReference>
<evidence type="ECO:0000313" key="8">
    <source>
        <dbReference type="EMBL" id="MBC8431987.1"/>
    </source>
</evidence>
<dbReference type="EMBL" id="JACNIG010000196">
    <property type="protein sequence ID" value="MBC8431987.1"/>
    <property type="molecule type" value="Genomic_DNA"/>
</dbReference>
<gene>
    <name evidence="8" type="ORF">H8D96_08700</name>
</gene>
<comment type="function">
    <text evidence="6">Catalyzes the last two sequential reactions in the de novo biosynthetic pathway for UDP-N-acetylglucosamine (UDP-GlcNAc). The C-terminal domain catalyzes the transfer of acetyl group from acetyl coenzyme A to glucosamine-1-phosphate (GlcN-1-P) to produce N-acetylglucosamine-1-phosphate (GlcNAc-1-P), which is converted into UDP-GlcNAc by the transfer of uridine 5-monophosphate (from uridine 5-triphosphate), a reaction catalyzed by the N-terminal domain.</text>
</comment>
<comment type="caution">
    <text evidence="8">The sequence shown here is derived from an EMBL/GenBank/DDBJ whole genome shotgun (WGS) entry which is preliminary data.</text>
</comment>
<evidence type="ECO:0000256" key="4">
    <source>
        <dbReference type="ARBA" id="ARBA00048247"/>
    </source>
</evidence>
<dbReference type="Gene3D" id="3.90.550.10">
    <property type="entry name" value="Spore Coat Polysaccharide Biosynthesis Protein SpsA, Chain A"/>
    <property type="match status" value="1"/>
</dbReference>
<accession>A0A8J6P2F2</accession>
<evidence type="ECO:0000256" key="6">
    <source>
        <dbReference type="ARBA" id="ARBA00049628"/>
    </source>
</evidence>
<keyword evidence="2" id="KW-0548">Nucleotidyltransferase</keyword>
<name>A0A8J6P2F2_9BACT</name>
<dbReference type="InterPro" id="IPR005835">
    <property type="entry name" value="NTP_transferase_dom"/>
</dbReference>
<dbReference type="AlphaFoldDB" id="A0A8J6P2F2"/>
<dbReference type="Pfam" id="PF00483">
    <property type="entry name" value="NTP_transferase"/>
    <property type="match status" value="1"/>
</dbReference>
<protein>
    <submittedName>
        <fullName evidence="8">NTP transferase domain-containing protein</fullName>
    </submittedName>
</protein>
<feature type="domain" description="Nucleotidyl transferase" evidence="7">
    <location>
        <begin position="30"/>
        <end position="245"/>
    </location>
</feature>
<evidence type="ECO:0000256" key="3">
    <source>
        <dbReference type="ARBA" id="ARBA00023315"/>
    </source>
</evidence>
<evidence type="ECO:0000313" key="9">
    <source>
        <dbReference type="Proteomes" id="UP000605201"/>
    </source>
</evidence>
<dbReference type="GO" id="GO:0019134">
    <property type="term" value="F:glucosamine-1-phosphate N-acetyltransferase activity"/>
    <property type="evidence" value="ECO:0007669"/>
    <property type="project" value="UniProtKB-EC"/>
</dbReference>
<proteinExistence type="predicted"/>
<dbReference type="PANTHER" id="PTHR43584">
    <property type="entry name" value="NUCLEOTIDYL TRANSFERASE"/>
    <property type="match status" value="1"/>
</dbReference>
<comment type="catalytic activity">
    <reaction evidence="4">
        <text>alpha-D-glucosamine 1-phosphate + acetyl-CoA = N-acetyl-alpha-D-glucosamine 1-phosphate + CoA + H(+)</text>
        <dbReference type="Rhea" id="RHEA:13725"/>
        <dbReference type="ChEBI" id="CHEBI:15378"/>
        <dbReference type="ChEBI" id="CHEBI:57287"/>
        <dbReference type="ChEBI" id="CHEBI:57288"/>
        <dbReference type="ChEBI" id="CHEBI:57776"/>
        <dbReference type="ChEBI" id="CHEBI:58516"/>
        <dbReference type="EC" id="2.3.1.157"/>
    </reaction>
</comment>
<keyword evidence="3" id="KW-0012">Acyltransferase</keyword>
<reference evidence="8 9" key="1">
    <citation type="submission" date="2020-08" db="EMBL/GenBank/DDBJ databases">
        <title>Bridging the membrane lipid divide: bacteria of the FCB group superphylum have the potential to synthesize archaeal ether lipids.</title>
        <authorList>
            <person name="Villanueva L."/>
            <person name="Von Meijenfeldt F.A.B."/>
            <person name="Westbye A.B."/>
            <person name="Yadav S."/>
            <person name="Hopmans E.C."/>
            <person name="Dutilh B.E."/>
            <person name="Sinninghe Damste J.S."/>
        </authorList>
    </citation>
    <scope>NUCLEOTIDE SEQUENCE [LARGE SCALE GENOMIC DNA]</scope>
    <source>
        <strain evidence="8">NIOZ-UU17</strain>
    </source>
</reference>
<keyword evidence="1 8" id="KW-0808">Transferase</keyword>
<evidence type="ECO:0000259" key="7">
    <source>
        <dbReference type="Pfam" id="PF00483"/>
    </source>
</evidence>